<keyword evidence="1 6" id="KW-0285">Flavoprotein</keyword>
<dbReference type="EMBL" id="AOMB01000003">
    <property type="protein sequence ID" value="EMA42088.1"/>
    <property type="molecule type" value="Genomic_DNA"/>
</dbReference>
<comment type="cofactor">
    <cofactor evidence="6">
        <name>FAD</name>
        <dbReference type="ChEBI" id="CHEBI:57692"/>
    </cofactor>
</comment>
<evidence type="ECO:0000256" key="6">
    <source>
        <dbReference type="RuleBase" id="RU366072"/>
    </source>
</evidence>
<comment type="function">
    <text evidence="6">Part of a complex that catalyzes the reversible reduction of CoM-S-S-CoB to the thiol-coenzymes H-S-CoM (coenzyme M) and H-S-CoB (coenzyme B).</text>
</comment>
<dbReference type="GO" id="GO:0046872">
    <property type="term" value="F:metal ion binding"/>
    <property type="evidence" value="ECO:0007669"/>
    <property type="project" value="UniProtKB-KW"/>
</dbReference>
<proteinExistence type="inferred from homology"/>
<dbReference type="GO" id="GO:0051539">
    <property type="term" value="F:4 iron, 4 sulfur cluster binding"/>
    <property type="evidence" value="ECO:0007669"/>
    <property type="project" value="UniProtKB-UniRule"/>
</dbReference>
<protein>
    <recommendedName>
        <fullName evidence="6">CoB--CoM heterodisulfide reductase iron-sulfur subunit A</fullName>
        <ecNumber evidence="6">1.8.-.-</ecNumber>
    </recommendedName>
</protein>
<evidence type="ECO:0000313" key="9">
    <source>
        <dbReference type="Proteomes" id="UP000011566"/>
    </source>
</evidence>
<evidence type="ECO:0000313" key="8">
    <source>
        <dbReference type="EMBL" id="EMA42088.1"/>
    </source>
</evidence>
<comment type="similarity">
    <text evidence="6">Belongs to the HdrA family.</text>
</comment>
<dbReference type="PANTHER" id="PTHR43498:SF1">
    <property type="entry name" value="COB--COM HETERODISULFIDE REDUCTASE IRON-SULFUR SUBUNIT A"/>
    <property type="match status" value="1"/>
</dbReference>
<evidence type="ECO:0000256" key="5">
    <source>
        <dbReference type="ARBA" id="ARBA00023014"/>
    </source>
</evidence>
<dbReference type="eggNOG" id="ENOG502N5GX">
    <property type="taxonomic scope" value="Archaea"/>
</dbReference>
<keyword evidence="9" id="KW-1185">Reference proteome</keyword>
<keyword evidence="6" id="KW-0274">FAD</keyword>
<keyword evidence="5 6" id="KW-0411">Iron-sulfur</keyword>
<evidence type="ECO:0000256" key="2">
    <source>
        <dbReference type="ARBA" id="ARBA00022723"/>
    </source>
</evidence>
<dbReference type="Proteomes" id="UP000011566">
    <property type="component" value="Unassembled WGS sequence"/>
</dbReference>
<keyword evidence="2 6" id="KW-0479">Metal-binding</keyword>
<keyword evidence="4 6" id="KW-0408">Iron</keyword>
<dbReference type="Pfam" id="PF12831">
    <property type="entry name" value="FAD_oxidored"/>
    <property type="match status" value="1"/>
</dbReference>
<comment type="subunit">
    <text evidence="6">The ferredoxin:CoB-CoM heterodisulfide reductase is composed of three subunits; HdrA, HdrB and HdrC.</text>
</comment>
<gene>
    <name evidence="8" type="ORF">C447_00820</name>
</gene>
<accession>M0M9S4</accession>
<evidence type="ECO:0000256" key="3">
    <source>
        <dbReference type="ARBA" id="ARBA00023002"/>
    </source>
</evidence>
<dbReference type="PATRIC" id="fig|1132509.6.peg.199"/>
<comment type="caution">
    <text evidence="8">The sequence shown here is derived from an EMBL/GenBank/DDBJ whole genome shotgun (WGS) entry which is preliminary data.</text>
</comment>
<feature type="compositionally biased region" description="Basic and acidic residues" evidence="7">
    <location>
        <begin position="170"/>
        <end position="185"/>
    </location>
</feature>
<dbReference type="EC" id="1.8.-.-" evidence="6"/>
<comment type="pathway">
    <text evidence="6">Cofactor metabolism; coenzyme M-coenzyme B heterodisulfide reduction; coenzyme B and coenzyme M from coenzyme M-coenzyme B heterodisulfide: step 1/1.</text>
</comment>
<evidence type="ECO:0000256" key="4">
    <source>
        <dbReference type="ARBA" id="ARBA00023004"/>
    </source>
</evidence>
<feature type="region of interest" description="Disordered" evidence="7">
    <location>
        <begin position="145"/>
        <end position="187"/>
    </location>
</feature>
<dbReference type="UniPathway" id="UPA00647">
    <property type="reaction ID" value="UER00700"/>
</dbReference>
<comment type="cofactor">
    <cofactor evidence="6">
        <name>[4Fe-4S] cluster</name>
        <dbReference type="ChEBI" id="CHEBI:49883"/>
    </cofactor>
</comment>
<dbReference type="AlphaFoldDB" id="M0M9S4"/>
<reference evidence="8 9" key="1">
    <citation type="journal article" date="2014" name="PLoS Genet.">
        <title>Phylogenetically driven sequencing of extremely halophilic archaea reveals strategies for static and dynamic osmo-response.</title>
        <authorList>
            <person name="Becker E.A."/>
            <person name="Seitzer P.M."/>
            <person name="Tritt A."/>
            <person name="Larsen D."/>
            <person name="Krusor M."/>
            <person name="Yao A.I."/>
            <person name="Wu D."/>
            <person name="Madern D."/>
            <person name="Eisen J.A."/>
            <person name="Darling A.E."/>
            <person name="Facciotti M.T."/>
        </authorList>
    </citation>
    <scope>NUCLEOTIDE SEQUENCE [LARGE SCALE GENOMIC DNA]</scope>
    <source>
        <strain evidence="8 9">100A6</strain>
    </source>
</reference>
<name>M0M9S4_9EURY</name>
<dbReference type="GO" id="GO:0016491">
    <property type="term" value="F:oxidoreductase activity"/>
    <property type="evidence" value="ECO:0007669"/>
    <property type="project" value="UniProtKB-UniRule"/>
</dbReference>
<dbReference type="PANTHER" id="PTHR43498">
    <property type="entry name" value="FERREDOXIN:COB-COM HETERODISULFIDE REDUCTASE SUBUNIT A"/>
    <property type="match status" value="1"/>
</dbReference>
<keyword evidence="6" id="KW-0004">4Fe-4S</keyword>
<dbReference type="InterPro" id="IPR039650">
    <property type="entry name" value="HdrA-like"/>
</dbReference>
<evidence type="ECO:0000256" key="1">
    <source>
        <dbReference type="ARBA" id="ARBA00022630"/>
    </source>
</evidence>
<organism evidence="8 9">
    <name type="scientific">Halococcus hamelinensis 100A6</name>
    <dbReference type="NCBI Taxonomy" id="1132509"/>
    <lineage>
        <taxon>Archaea</taxon>
        <taxon>Methanobacteriati</taxon>
        <taxon>Methanobacteriota</taxon>
        <taxon>Stenosarchaea group</taxon>
        <taxon>Halobacteria</taxon>
        <taxon>Halobacteriales</taxon>
        <taxon>Halococcaceae</taxon>
        <taxon>Halococcus</taxon>
    </lineage>
</organism>
<sequence length="629" mass="70652">MMTGGLSYTDTMLKKHRTPIFAEWRSAVRDHYETEYGRDSESYARCEDGYIAEPHVGEQIFEALTEDTENLDIIREFYPSSVVRVGNQIKSVTFQSFVQSETVDVSGDIFIEATYEGDLMAVAGVSHRIGRESRSEHDEQFAGRLYTRTRGDRYYPQEAVGDGVDPSAPPDRRGPLDTPAEKNQGELDLVPHPAGISELHARSTGEGDQTIQAYNYRLCLTDDPEKRIHPSKPDGYDSSAYDETLEEVKRIGFRSTLRLRYLPNDKADMNTADLPGKNYDYPTADWSRRREIAAEHERHALGLLYFLQNDQAVPSDIQTEARNWGLASDEWEDNDNFPFQLYIREARRLDGQYTFSESDARHAPGLDRAPIHEDSISVIEYPLDSHACTDDRQAGSHPEGHFFASQVTRPAQFPYRSILPKQVDNMLVPVPASATHVGYGSIRLEPTWIHIGESTGYAAALAVEQDVPPSDVDVTRLQKRLVDDGVMISFFNDTNVDDDDPWSEPIQYLATKGFFSSYNADPESPLAQSTADQWISLTLDQLRGESNPMNAAKETNDRSPSEPISCTEFVSRLIGDLSLPERAKTRLQDIVSDQQTGLDDPVLRGNACCAIFHVLDRADGQHTITDPNL</sequence>
<keyword evidence="3 6" id="KW-0560">Oxidoreductase</keyword>
<evidence type="ECO:0000256" key="7">
    <source>
        <dbReference type="SAM" id="MobiDB-lite"/>
    </source>
</evidence>